<dbReference type="InterPro" id="IPR001337">
    <property type="entry name" value="TMV-like_coat"/>
</dbReference>
<dbReference type="GO" id="GO:0005198">
    <property type="term" value="F:structural molecule activity"/>
    <property type="evidence" value="ECO:0007669"/>
    <property type="project" value="InterPro"/>
</dbReference>
<dbReference type="Proteomes" id="UP000797356">
    <property type="component" value="Chromosome 2"/>
</dbReference>
<evidence type="ECO:0000313" key="2">
    <source>
        <dbReference type="Proteomes" id="UP000797356"/>
    </source>
</evidence>
<comment type="caution">
    <text evidence="1">The sequence shown here is derived from an EMBL/GenBank/DDBJ whole genome shotgun (WGS) entry which is preliminary data.</text>
</comment>
<dbReference type="EMBL" id="CM017873">
    <property type="protein sequence ID" value="KAG1331503.1"/>
    <property type="molecule type" value="Genomic_DNA"/>
</dbReference>
<dbReference type="AlphaFoldDB" id="A0A8K0MXJ1"/>
<dbReference type="OrthoDB" id="646163at2759"/>
<dbReference type="Pfam" id="PF00721">
    <property type="entry name" value="TMV_coat"/>
    <property type="match status" value="1"/>
</dbReference>
<accession>A0A8K0MXJ1</accession>
<keyword evidence="2" id="KW-1185">Reference proteome</keyword>
<organism evidence="1 2">
    <name type="scientific">Cocos nucifera</name>
    <name type="common">Coconut palm</name>
    <dbReference type="NCBI Taxonomy" id="13894"/>
    <lineage>
        <taxon>Eukaryota</taxon>
        <taxon>Viridiplantae</taxon>
        <taxon>Streptophyta</taxon>
        <taxon>Embryophyta</taxon>
        <taxon>Tracheophyta</taxon>
        <taxon>Spermatophyta</taxon>
        <taxon>Magnoliopsida</taxon>
        <taxon>Liliopsida</taxon>
        <taxon>Arecaceae</taxon>
        <taxon>Arecoideae</taxon>
        <taxon>Cocoseae</taxon>
        <taxon>Attaleinae</taxon>
        <taxon>Cocos</taxon>
    </lineage>
</organism>
<protein>
    <submittedName>
        <fullName evidence="1">Uncharacterized protein</fullName>
    </submittedName>
</protein>
<sequence>MSGKSGGEASSYTILRVLQGMKSGPPPPGTKGYPPAAAVNLAAAHRWVTYDSFMCVLRELMEVSFRHSVPYADVEGKLKQLFAEHPAPFAAERRFPDGEVYVCVDRAPVGSLVVRMREALALGLGGVLEYFDAVRLAIDVVTGEDAATGLPVLFNRSICSSCSGPIGVRGRIN</sequence>
<reference evidence="1" key="1">
    <citation type="journal article" date="2017" name="Gigascience">
        <title>The genome draft of coconut (Cocos nucifera).</title>
        <authorList>
            <person name="Xiao Y."/>
            <person name="Xu P."/>
            <person name="Fan H."/>
            <person name="Baudouin L."/>
            <person name="Xia W."/>
            <person name="Bocs S."/>
            <person name="Xu J."/>
            <person name="Li Q."/>
            <person name="Guo A."/>
            <person name="Zhou L."/>
            <person name="Li J."/>
            <person name="Wu Y."/>
            <person name="Ma Z."/>
            <person name="Armero A."/>
            <person name="Issali A.E."/>
            <person name="Liu N."/>
            <person name="Peng M."/>
            <person name="Yang Y."/>
        </authorList>
    </citation>
    <scope>NUCLEOTIDE SEQUENCE</scope>
    <source>
        <tissue evidence="1">Spear leaf of Hainan Tall coconut</tissue>
    </source>
</reference>
<dbReference type="InterPro" id="IPR036417">
    <property type="entry name" value="TMV-like_coat_sf"/>
</dbReference>
<gene>
    <name evidence="1" type="ORF">COCNU_02G014710</name>
</gene>
<reference evidence="1" key="2">
    <citation type="submission" date="2019-07" db="EMBL/GenBank/DDBJ databases">
        <authorList>
            <person name="Yang Y."/>
            <person name="Bocs S."/>
            <person name="Baudouin L."/>
        </authorList>
    </citation>
    <scope>NUCLEOTIDE SEQUENCE</scope>
    <source>
        <tissue evidence="1">Spear leaf of Hainan Tall coconut</tissue>
    </source>
</reference>
<proteinExistence type="predicted"/>
<dbReference type="Gene3D" id="1.20.120.70">
    <property type="entry name" value="Tobacco mosaic virus-like, coat protein"/>
    <property type="match status" value="1"/>
</dbReference>
<name>A0A8K0MXJ1_COCNU</name>
<evidence type="ECO:0000313" key="1">
    <source>
        <dbReference type="EMBL" id="KAG1331503.1"/>
    </source>
</evidence>